<evidence type="ECO:0000256" key="1">
    <source>
        <dbReference type="ARBA" id="ARBA00044777"/>
    </source>
</evidence>
<dbReference type="AlphaFoldDB" id="A0A2M6W549"/>
<proteinExistence type="predicted"/>
<dbReference type="InterPro" id="IPR023093">
    <property type="entry name" value="ScpA-like_C"/>
</dbReference>
<gene>
    <name evidence="2" type="ORF">COU31_00255</name>
</gene>
<dbReference type="Proteomes" id="UP000231183">
    <property type="component" value="Unassembled WGS sequence"/>
</dbReference>
<dbReference type="Gene3D" id="1.10.10.580">
    <property type="entry name" value="Structural maintenance of chromosome 1. Chain E"/>
    <property type="match status" value="1"/>
</dbReference>
<dbReference type="PANTHER" id="PTHR33969:SF2">
    <property type="entry name" value="SEGREGATION AND CONDENSATION PROTEIN A"/>
    <property type="match status" value="1"/>
</dbReference>
<comment type="caution">
    <text evidence="2">The sequence shown here is derived from an EMBL/GenBank/DDBJ whole genome shotgun (WGS) entry which is preliminary data.</text>
</comment>
<name>A0A2M6W549_9BACT</name>
<dbReference type="Gene3D" id="6.10.250.2410">
    <property type="match status" value="1"/>
</dbReference>
<accession>A0A2M6W549</accession>
<dbReference type="PANTHER" id="PTHR33969">
    <property type="entry name" value="SEGREGATION AND CONDENSATION PROTEIN A"/>
    <property type="match status" value="1"/>
</dbReference>
<dbReference type="EMBL" id="PFBX01000003">
    <property type="protein sequence ID" value="PIT87903.1"/>
    <property type="molecule type" value="Genomic_DNA"/>
</dbReference>
<organism evidence="2 3">
    <name type="scientific">Candidatus Magasanikbacteria bacterium CG10_big_fil_rev_8_21_14_0_10_40_10</name>
    <dbReference type="NCBI Taxonomy" id="1974648"/>
    <lineage>
        <taxon>Bacteria</taxon>
        <taxon>Candidatus Magasanikiibacteriota</taxon>
    </lineage>
</organism>
<sequence length="231" mass="26502">METSLKLKNFEGPLDLLLQLIEGEELDITEVSLSQITEQFFGYLDKIEKDRSAKLADFLVVATKLLYLKSKHLLPYLYPEEPDNGPSLADQLKMYKAYVDASVNIAKLWNQEKIAYGRNEPPVKLKEFVLPHNASALDLNSAFVSLLKRLEPSQVLPEVTIDHNVSVKQTIERIWSFIKGCKKFSFKKLLSQARNRTEIIVSFLALLDMIGKKNIIVRQNNSFEEMEIEKI</sequence>
<evidence type="ECO:0000313" key="3">
    <source>
        <dbReference type="Proteomes" id="UP000231183"/>
    </source>
</evidence>
<protein>
    <recommendedName>
        <fullName evidence="1">Segregation and condensation protein A</fullName>
    </recommendedName>
</protein>
<evidence type="ECO:0000313" key="2">
    <source>
        <dbReference type="EMBL" id="PIT87903.1"/>
    </source>
</evidence>
<dbReference type="InterPro" id="IPR003768">
    <property type="entry name" value="ScpA"/>
</dbReference>
<reference evidence="3" key="1">
    <citation type="submission" date="2017-09" db="EMBL/GenBank/DDBJ databases">
        <title>Depth-based differentiation of microbial function through sediment-hosted aquifers and enrichment of novel symbionts in the deep terrestrial subsurface.</title>
        <authorList>
            <person name="Probst A.J."/>
            <person name="Ladd B."/>
            <person name="Jarett J.K."/>
            <person name="Geller-Mcgrath D.E."/>
            <person name="Sieber C.M.K."/>
            <person name="Emerson J.B."/>
            <person name="Anantharaman K."/>
            <person name="Thomas B.C."/>
            <person name="Malmstrom R."/>
            <person name="Stieglmeier M."/>
            <person name="Klingl A."/>
            <person name="Woyke T."/>
            <person name="Ryan C.M."/>
            <person name="Banfield J.F."/>
        </authorList>
    </citation>
    <scope>NUCLEOTIDE SEQUENCE [LARGE SCALE GENOMIC DNA]</scope>
</reference>
<dbReference type="Pfam" id="PF02616">
    <property type="entry name" value="SMC_ScpA"/>
    <property type="match status" value="1"/>
</dbReference>